<evidence type="ECO:0000256" key="2">
    <source>
        <dbReference type="SAM" id="SignalP"/>
    </source>
</evidence>
<reference evidence="3" key="2">
    <citation type="submission" date="2013-10" db="EMBL/GenBank/DDBJ databases">
        <authorList>
            <person name="Aslett M."/>
        </authorList>
    </citation>
    <scope>NUCLEOTIDE SEQUENCE</scope>
    <source>
        <strain evidence="3">Houghton</strain>
    </source>
</reference>
<dbReference type="EMBL" id="HG670579">
    <property type="protein sequence ID" value="CDI77190.1"/>
    <property type="molecule type" value="Genomic_DNA"/>
</dbReference>
<proteinExistence type="predicted"/>
<feature type="region of interest" description="Disordered" evidence="1">
    <location>
        <begin position="258"/>
        <end position="315"/>
    </location>
</feature>
<dbReference type="RefSeq" id="XP_013252411.1">
    <property type="nucleotide sequence ID" value="XM_013396957.1"/>
</dbReference>
<sequence>MRTWRCRLPLSCIVNALLWRFDSLDWHFDTHAQKCSVMPMGRVWKLCIAIIHQASPRKETTRCLPITAFVKMKPRKPGTSETRRSSSNPHTHQGDLQRTGTLNSRSNSPAPARRQDSSDSTPPWTPAGQQRGLPPLPRTQHVGSATAFAPERFRHSNSNRPNIPERLRNVNFDPAQSSSQPSQPPSRKNSFQPNQARLEVHQDYPASPFQLYSPDEQQDDSQQQEFLASLEYPAWQPFEKGEPYDCIEQARKQLENSIPQRPSGLGQIPGHGIGQVPSHDAGPDSRQVSSQLPEPIQRSNSSNVPGYGYDQASDQGTDEIRCTSSQDAVHGSDEILNRSSSHVQSQVTAQVLRRSSSQATGHSWGPVPGHGIGQAPAQPAAQPSSHGGAEVIGHGPRQLSNRGVSTDPLDETIYPRQRFYLPYDPFQMRSYQMQHTRAYPPQINDQHHFQGPRPQHGLQYRRGHHYQSYRIHHHFPQQYWRPTFVAPFHRVPTQPPPRPPNRRAFQFDCTTPAFVPQFPGNRQLELDILAQASTTTG</sequence>
<feature type="signal peptide" evidence="2">
    <location>
        <begin position="1"/>
        <end position="23"/>
    </location>
</feature>
<keyword evidence="4" id="KW-1185">Reference proteome</keyword>
<dbReference type="AlphaFoldDB" id="U6GAN2"/>
<evidence type="ECO:0000313" key="3">
    <source>
        <dbReference type="EMBL" id="CDI77190.1"/>
    </source>
</evidence>
<protein>
    <submittedName>
        <fullName evidence="3">Uncharacterized protein</fullName>
    </submittedName>
</protein>
<accession>U6GAN2</accession>
<reference evidence="3" key="1">
    <citation type="submission" date="2013-10" db="EMBL/GenBank/DDBJ databases">
        <title>Genomic analysis of the causative agents of coccidiosis in chickens.</title>
        <authorList>
            <person name="Reid A.J."/>
            <person name="Blake D."/>
            <person name="Billington K."/>
            <person name="Browne H."/>
            <person name="Dunn M."/>
            <person name="Hung S."/>
            <person name="Kawahara F."/>
            <person name="Miranda-Saavedra D."/>
            <person name="Mourier T."/>
            <person name="Nagra H."/>
            <person name="Otto T.D."/>
            <person name="Rawlings N."/>
            <person name="Sanchez A."/>
            <person name="Sanders M."/>
            <person name="Subramaniam C."/>
            <person name="Tay Y."/>
            <person name="Dear P."/>
            <person name="Doerig C."/>
            <person name="Gruber A."/>
            <person name="Parkinson J."/>
            <person name="Shirley M."/>
            <person name="Wan K.L."/>
            <person name="Berriman M."/>
            <person name="Tomley F."/>
            <person name="Pain A."/>
        </authorList>
    </citation>
    <scope>NUCLEOTIDE SEQUENCE</scope>
    <source>
        <strain evidence="3">Houghton</strain>
    </source>
</reference>
<evidence type="ECO:0000256" key="1">
    <source>
        <dbReference type="SAM" id="MobiDB-lite"/>
    </source>
</evidence>
<dbReference type="GeneID" id="25270313"/>
<organism evidence="3 4">
    <name type="scientific">Eimeria acervulina</name>
    <name type="common">Coccidian parasite</name>
    <dbReference type="NCBI Taxonomy" id="5801"/>
    <lineage>
        <taxon>Eukaryota</taxon>
        <taxon>Sar</taxon>
        <taxon>Alveolata</taxon>
        <taxon>Apicomplexa</taxon>
        <taxon>Conoidasida</taxon>
        <taxon>Coccidia</taxon>
        <taxon>Eucoccidiorida</taxon>
        <taxon>Eimeriorina</taxon>
        <taxon>Eimeriidae</taxon>
        <taxon>Eimeria</taxon>
    </lineage>
</organism>
<gene>
    <name evidence="3" type="ORF">EAH_00022430</name>
</gene>
<dbReference type="Proteomes" id="UP000018050">
    <property type="component" value="Unassembled WGS sequence"/>
</dbReference>
<evidence type="ECO:0000313" key="4">
    <source>
        <dbReference type="Proteomes" id="UP000018050"/>
    </source>
</evidence>
<keyword evidence="2" id="KW-0732">Signal</keyword>
<feature type="compositionally biased region" description="Polar residues" evidence="1">
    <location>
        <begin position="85"/>
        <end position="109"/>
    </location>
</feature>
<feature type="compositionally biased region" description="Polar residues" evidence="1">
    <location>
        <begin position="337"/>
        <end position="361"/>
    </location>
</feature>
<name>U6GAN2_EIMAC</name>
<dbReference type="OrthoDB" id="10343399at2759"/>
<feature type="region of interest" description="Disordered" evidence="1">
    <location>
        <begin position="334"/>
        <end position="410"/>
    </location>
</feature>
<feature type="region of interest" description="Disordered" evidence="1">
    <location>
        <begin position="172"/>
        <end position="191"/>
    </location>
</feature>
<feature type="chain" id="PRO_5004670642" evidence="2">
    <location>
        <begin position="24"/>
        <end position="537"/>
    </location>
</feature>
<feature type="region of interest" description="Disordered" evidence="1">
    <location>
        <begin position="71"/>
        <end position="167"/>
    </location>
</feature>
<feature type="compositionally biased region" description="Low complexity" evidence="1">
    <location>
        <begin position="374"/>
        <end position="383"/>
    </location>
</feature>
<dbReference type="VEuPathDB" id="ToxoDB:EAH_00022430"/>
<feature type="compositionally biased region" description="Polar residues" evidence="1">
    <location>
        <begin position="286"/>
        <end position="304"/>
    </location>
</feature>